<dbReference type="NCBIfam" id="NF038032">
    <property type="entry name" value="CehA_McbA_metalo"/>
    <property type="match status" value="1"/>
</dbReference>
<protein>
    <recommendedName>
        <fullName evidence="2">CehA/McbA family metallohydrolase</fullName>
    </recommendedName>
</protein>
<name>A0A6B1DTE2_9CHLR</name>
<comment type="caution">
    <text evidence="1">The sequence shown here is derived from an EMBL/GenBank/DDBJ whole genome shotgun (WGS) entry which is preliminary data.</text>
</comment>
<sequence>MSQVPATPLGRPIDLSAVFNATRAGLPAALHPGTALDPGYGEAAFWGVPFLLGGASSPDPDVIHLTDDTVHVALDGSLANWLVFLHCVEDIKTNYLAGFADDSRDGNSVGDPVAEYALVYTDGSRHAQPIRRRFAIQQLRIGWGASAFEAVPHRPHTVDPTMMEAYAMGVTPRTSYGYGEVRHNSGRQSGSEGENLWVYAMPNPHPDLPLDTLELTSRGEEAAIFGLSLVQTAQNPLRWEPRRKLRVPLPPGLAISETEDVLGLDMDMGMVISARPVLVYDPESWKPDPFDRQPAVSTDEIVVEYAAHPDARLYAATKEGCSLVADLAQDPDAEAGLQVIEPASRPVKLRFRLRENGQPIAVRLHLHGAHGEYLPPRGGHRRVNGHWFEDNYGEFVNGANQYAYVHGDVEAELPLGPVYLEAVYGLEALPHREVLDIGPETEEVVVELDRVLRWREQGWVSADTHVHFLSPTTALLEGAAEGLNVVNLLVSQWGEMFSNVTDFDGATTLGARDFGGDGEYLVRVGTENRMHVLGHVSLLGYSGEMIHPLCTGGPNESAIGDAQEVTMAQWSRRCIEQGGLVISPHGPNPQGERAADVVLGLVHGIEMMVMNPYSQQISKYGIADWYRFLNLGYHIPVVGGSDKMMASALLGGVRTYANLGAREFTYENWMDAVRDGDTFVTIGPLVDVGVEGQRPGTRVRLPASGGTVAVEWKVESVRVPIHRVEVIVGGRIVQLEDGNGGRALKGACSVQVTESTWIAVRVRGTYTEDPERIAAHSSAIMVTLEGSAHFNDEAAVSLLAQIEGTQAYLETIATRPDEQRFQAMRLVLEQAYNRLHQRMHARGIFHRHPHGK</sequence>
<accession>A0A6B1DTE2</accession>
<organism evidence="1">
    <name type="scientific">Caldilineaceae bacterium SB0662_bin_9</name>
    <dbReference type="NCBI Taxonomy" id="2605258"/>
    <lineage>
        <taxon>Bacteria</taxon>
        <taxon>Bacillati</taxon>
        <taxon>Chloroflexota</taxon>
        <taxon>Caldilineae</taxon>
        <taxon>Caldilineales</taxon>
        <taxon>Caldilineaceae</taxon>
    </lineage>
</organism>
<reference evidence="1" key="1">
    <citation type="submission" date="2019-09" db="EMBL/GenBank/DDBJ databases">
        <title>Characterisation of the sponge microbiome using genome-centric metagenomics.</title>
        <authorList>
            <person name="Engelberts J.P."/>
            <person name="Robbins S.J."/>
            <person name="De Goeij J.M."/>
            <person name="Aranda M."/>
            <person name="Bell S.C."/>
            <person name="Webster N.S."/>
        </authorList>
    </citation>
    <scope>NUCLEOTIDE SEQUENCE</scope>
    <source>
        <strain evidence="1">SB0662_bin_9</strain>
    </source>
</reference>
<evidence type="ECO:0008006" key="2">
    <source>
        <dbReference type="Google" id="ProtNLM"/>
    </source>
</evidence>
<dbReference type="EMBL" id="VXPY01000053">
    <property type="protein sequence ID" value="MYD90226.1"/>
    <property type="molecule type" value="Genomic_DNA"/>
</dbReference>
<gene>
    <name evidence="1" type="ORF">F4Y08_07790</name>
</gene>
<dbReference type="AlphaFoldDB" id="A0A6B1DTE2"/>
<evidence type="ECO:0000313" key="1">
    <source>
        <dbReference type="EMBL" id="MYD90226.1"/>
    </source>
</evidence>
<proteinExistence type="predicted"/>